<dbReference type="PANTHER" id="PTHR43818">
    <property type="entry name" value="BCDNA.GH03377"/>
    <property type="match status" value="1"/>
</dbReference>
<evidence type="ECO:0000259" key="3">
    <source>
        <dbReference type="Pfam" id="PF22725"/>
    </source>
</evidence>
<dbReference type="InterPro" id="IPR055170">
    <property type="entry name" value="GFO_IDH_MocA-like_dom"/>
</dbReference>
<dbReference type="SUPFAM" id="SSF51735">
    <property type="entry name" value="NAD(P)-binding Rossmann-fold domains"/>
    <property type="match status" value="1"/>
</dbReference>
<sequence>MSKIKLGIIGLGAIGNRMLKPIAEQYAEQLEVVAVCDANESLAKEVSEEYSIPNYFTTHQELLKQVDLDIVYIAVPPKFHEQVALDTIAAGVHILCEKPLANSLEEALSMVNAVENTSLIHMMNFPLNYQAQMYKMMNLIQTGYIGEIRRIDLNLHFPQWPRFWQTNSWVGKREQGGYILEVGAHWIQFIQKNFGQINFIQGEVNYPEDETLCENSVNAKLTLDNGVTVYLDGISQIPGQERVELVIHGTEGSLLLENWGNLKGGKVGQPYEEISTEGIHVGTLFDHLIDAVRGNTANLYDFKVGYNVQVVLEAFKNPDLPNGLYLVDQYK</sequence>
<dbReference type="Gene3D" id="3.30.360.10">
    <property type="entry name" value="Dihydrodipicolinate Reductase, domain 2"/>
    <property type="match status" value="1"/>
</dbReference>
<evidence type="ECO:0000256" key="1">
    <source>
        <dbReference type="ARBA" id="ARBA00023002"/>
    </source>
</evidence>
<dbReference type="Pfam" id="PF01408">
    <property type="entry name" value="GFO_IDH_MocA"/>
    <property type="match status" value="1"/>
</dbReference>
<reference evidence="4 5" key="1">
    <citation type="submission" date="2020-02" db="EMBL/GenBank/DDBJ databases">
        <title>Bacillus aquiflavi sp. nov., isolated from yellow water of strong flavor Chinese baijiu in Yibin region of China.</title>
        <authorList>
            <person name="Xie J."/>
        </authorList>
    </citation>
    <scope>NUCLEOTIDE SEQUENCE [LARGE SCALE GENOMIC DNA]</scope>
    <source>
        <strain evidence="4 5">SA4</strain>
    </source>
</reference>
<dbReference type="InterPro" id="IPR050463">
    <property type="entry name" value="Gfo/Idh/MocA_oxidrdct_glycsds"/>
</dbReference>
<proteinExistence type="predicted"/>
<organism evidence="4 5">
    <name type="scientific">Bacillus mesophilus</name>
    <dbReference type="NCBI Taxonomy" id="1808955"/>
    <lineage>
        <taxon>Bacteria</taxon>
        <taxon>Bacillati</taxon>
        <taxon>Bacillota</taxon>
        <taxon>Bacilli</taxon>
        <taxon>Bacillales</taxon>
        <taxon>Bacillaceae</taxon>
        <taxon>Bacillus</taxon>
    </lineage>
</organism>
<evidence type="ECO:0000259" key="2">
    <source>
        <dbReference type="Pfam" id="PF01408"/>
    </source>
</evidence>
<dbReference type="EMBL" id="JAAIWM010000004">
    <property type="protein sequence ID" value="NEY72554.1"/>
    <property type="molecule type" value="Genomic_DNA"/>
</dbReference>
<dbReference type="RefSeq" id="WP_163180020.1">
    <property type="nucleotide sequence ID" value="NZ_JAAIWM010000004.1"/>
</dbReference>
<accession>A0A6M0Q896</accession>
<feature type="domain" description="GFO/IDH/MocA-like oxidoreductase" evidence="3">
    <location>
        <begin position="135"/>
        <end position="254"/>
    </location>
</feature>
<feature type="domain" description="Gfo/Idh/MocA-like oxidoreductase N-terminal" evidence="2">
    <location>
        <begin position="4"/>
        <end position="125"/>
    </location>
</feature>
<dbReference type="GO" id="GO:0016491">
    <property type="term" value="F:oxidoreductase activity"/>
    <property type="evidence" value="ECO:0007669"/>
    <property type="project" value="UniProtKB-KW"/>
</dbReference>
<dbReference type="Gene3D" id="3.40.50.720">
    <property type="entry name" value="NAD(P)-binding Rossmann-like Domain"/>
    <property type="match status" value="1"/>
</dbReference>
<name>A0A6M0Q896_9BACI</name>
<dbReference type="PANTHER" id="PTHR43818:SF11">
    <property type="entry name" value="BCDNA.GH03377"/>
    <property type="match status" value="1"/>
</dbReference>
<comment type="caution">
    <text evidence="4">The sequence shown here is derived from an EMBL/GenBank/DDBJ whole genome shotgun (WGS) entry which is preliminary data.</text>
</comment>
<dbReference type="SUPFAM" id="SSF55347">
    <property type="entry name" value="Glyceraldehyde-3-phosphate dehydrogenase-like, C-terminal domain"/>
    <property type="match status" value="1"/>
</dbReference>
<evidence type="ECO:0000313" key="4">
    <source>
        <dbReference type="EMBL" id="NEY72554.1"/>
    </source>
</evidence>
<dbReference type="InterPro" id="IPR000683">
    <property type="entry name" value="Gfo/Idh/MocA-like_OxRdtase_N"/>
</dbReference>
<dbReference type="GO" id="GO:0000166">
    <property type="term" value="F:nucleotide binding"/>
    <property type="evidence" value="ECO:0007669"/>
    <property type="project" value="InterPro"/>
</dbReference>
<dbReference type="InterPro" id="IPR036291">
    <property type="entry name" value="NAD(P)-bd_dom_sf"/>
</dbReference>
<keyword evidence="1" id="KW-0560">Oxidoreductase</keyword>
<protein>
    <submittedName>
        <fullName evidence="4">Gfo/Idh/MocA family oxidoreductase</fullName>
    </submittedName>
</protein>
<dbReference type="Proteomes" id="UP000481043">
    <property type="component" value="Unassembled WGS sequence"/>
</dbReference>
<gene>
    <name evidence="4" type="ORF">G4D63_12525</name>
</gene>
<dbReference type="Pfam" id="PF22725">
    <property type="entry name" value="GFO_IDH_MocA_C3"/>
    <property type="match status" value="1"/>
</dbReference>
<dbReference type="AlphaFoldDB" id="A0A6M0Q896"/>
<evidence type="ECO:0000313" key="5">
    <source>
        <dbReference type="Proteomes" id="UP000481043"/>
    </source>
</evidence>
<keyword evidence="5" id="KW-1185">Reference proteome</keyword>